<protein>
    <submittedName>
        <fullName evidence="2">Uncharacterized protein</fullName>
    </submittedName>
</protein>
<dbReference type="EMBL" id="LTAN01000006">
    <property type="protein sequence ID" value="OBR07665.1"/>
    <property type="molecule type" value="Genomic_DNA"/>
</dbReference>
<feature type="compositionally biased region" description="Basic and acidic residues" evidence="1">
    <location>
        <begin position="1"/>
        <end position="18"/>
    </location>
</feature>
<keyword evidence="3" id="KW-1185">Reference proteome</keyword>
<feature type="region of interest" description="Disordered" evidence="1">
    <location>
        <begin position="1"/>
        <end position="70"/>
    </location>
</feature>
<organism evidence="2 3">
    <name type="scientific">Colletotrichum higginsianum (strain IMI 349063)</name>
    <name type="common">Crucifer anthracnose fungus</name>
    <dbReference type="NCBI Taxonomy" id="759273"/>
    <lineage>
        <taxon>Eukaryota</taxon>
        <taxon>Fungi</taxon>
        <taxon>Dikarya</taxon>
        <taxon>Ascomycota</taxon>
        <taxon>Pezizomycotina</taxon>
        <taxon>Sordariomycetes</taxon>
        <taxon>Hypocreomycetidae</taxon>
        <taxon>Glomerellales</taxon>
        <taxon>Glomerellaceae</taxon>
        <taxon>Colletotrichum</taxon>
        <taxon>Colletotrichum destructivum species complex</taxon>
    </lineage>
</organism>
<accession>A0A1B7Y6S2</accession>
<dbReference type="VEuPathDB" id="FungiDB:CH63R_09186"/>
<dbReference type="KEGG" id="chig:CH63R_09186"/>
<evidence type="ECO:0000256" key="1">
    <source>
        <dbReference type="SAM" id="MobiDB-lite"/>
    </source>
</evidence>
<dbReference type="GeneID" id="28868267"/>
<sequence>MAENENGKQEEADKETPHTRASAAHAYLYTRGDPGEQRDVRRRSSAAAGKQRVKGMLTFMPRASFENSQR</sequence>
<reference evidence="3" key="1">
    <citation type="journal article" date="2017" name="BMC Genomics">
        <title>Gapless genome assembly of Colletotrichum higginsianum reveals chromosome structure and association of transposable elements with secondary metabolite gene clusters.</title>
        <authorList>
            <person name="Dallery J.-F."/>
            <person name="Lapalu N."/>
            <person name="Zampounis A."/>
            <person name="Pigne S."/>
            <person name="Luyten I."/>
            <person name="Amselem J."/>
            <person name="Wittenberg A.H.J."/>
            <person name="Zhou S."/>
            <person name="de Queiroz M.V."/>
            <person name="Robin G.P."/>
            <person name="Auger A."/>
            <person name="Hainaut M."/>
            <person name="Henrissat B."/>
            <person name="Kim K.-T."/>
            <person name="Lee Y.-H."/>
            <person name="Lespinet O."/>
            <person name="Schwartz D.C."/>
            <person name="Thon M.R."/>
            <person name="O'Connell R.J."/>
        </authorList>
    </citation>
    <scope>NUCLEOTIDE SEQUENCE [LARGE SCALE GENOMIC DNA]</scope>
    <source>
        <strain evidence="3">IMI 349063</strain>
    </source>
</reference>
<proteinExistence type="predicted"/>
<evidence type="ECO:0000313" key="2">
    <source>
        <dbReference type="EMBL" id="OBR07665.1"/>
    </source>
</evidence>
<dbReference type="Proteomes" id="UP000092177">
    <property type="component" value="Chromosome 6"/>
</dbReference>
<comment type="caution">
    <text evidence="2">The sequence shown here is derived from an EMBL/GenBank/DDBJ whole genome shotgun (WGS) entry which is preliminary data.</text>
</comment>
<evidence type="ECO:0000313" key="3">
    <source>
        <dbReference type="Proteomes" id="UP000092177"/>
    </source>
</evidence>
<name>A0A1B7Y6S2_COLHI</name>
<gene>
    <name evidence="2" type="ORF">CH63R_09186</name>
</gene>
<dbReference type="AlphaFoldDB" id="A0A1B7Y6S2"/>
<dbReference type="RefSeq" id="XP_018156183.1">
    <property type="nucleotide sequence ID" value="XM_018304160.1"/>
</dbReference>